<protein>
    <submittedName>
        <fullName evidence="2">Oxidoreductase</fullName>
    </submittedName>
</protein>
<accession>A0ABQ1LEH2</accession>
<dbReference type="Proteomes" id="UP000645462">
    <property type="component" value="Unassembled WGS sequence"/>
</dbReference>
<gene>
    <name evidence="2" type="ORF">GCM10011363_42260</name>
</gene>
<evidence type="ECO:0000313" key="2">
    <source>
        <dbReference type="EMBL" id="GGC21162.1"/>
    </source>
</evidence>
<name>A0ABQ1LEH2_9RHOB</name>
<feature type="signal peptide" evidence="1">
    <location>
        <begin position="1"/>
        <end position="24"/>
    </location>
</feature>
<dbReference type="Gene3D" id="3.90.420.10">
    <property type="entry name" value="Oxidoreductase, molybdopterin-binding domain"/>
    <property type="match status" value="1"/>
</dbReference>
<comment type="caution">
    <text evidence="2">The sequence shown here is derived from an EMBL/GenBank/DDBJ whole genome shotgun (WGS) entry which is preliminary data.</text>
</comment>
<sequence length="161" mass="18004">MKRRILTLAAYLLGTFLHVTGAAAENVILTLQHVASGQSVTFTDEQLMALPQERFETETIWTEGVVEFSGPSLKTVIEQAQMAPGDVQLYAINDYNIVLPLDKIEDGAPVLANRIDGAPFSVRDKGPLWVVFPYDDVSRYNTEEYFALSVWQLNRLNVLSE</sequence>
<evidence type="ECO:0000256" key="1">
    <source>
        <dbReference type="SAM" id="SignalP"/>
    </source>
</evidence>
<dbReference type="RefSeq" id="WP_188484088.1">
    <property type="nucleotide sequence ID" value="NZ_BMFC01000019.1"/>
</dbReference>
<keyword evidence="1" id="KW-0732">Signal</keyword>
<proteinExistence type="predicted"/>
<dbReference type="EMBL" id="BMFC01000019">
    <property type="protein sequence ID" value="GGC21162.1"/>
    <property type="molecule type" value="Genomic_DNA"/>
</dbReference>
<dbReference type="SUPFAM" id="SSF56524">
    <property type="entry name" value="Oxidoreductase molybdopterin-binding domain"/>
    <property type="match status" value="1"/>
</dbReference>
<organism evidence="2 3">
    <name type="scientific">Marivita lacus</name>
    <dbReference type="NCBI Taxonomy" id="1323742"/>
    <lineage>
        <taxon>Bacteria</taxon>
        <taxon>Pseudomonadati</taxon>
        <taxon>Pseudomonadota</taxon>
        <taxon>Alphaproteobacteria</taxon>
        <taxon>Rhodobacterales</taxon>
        <taxon>Roseobacteraceae</taxon>
        <taxon>Marivita</taxon>
    </lineage>
</organism>
<feature type="chain" id="PRO_5045164483" evidence="1">
    <location>
        <begin position="25"/>
        <end position="161"/>
    </location>
</feature>
<dbReference type="InterPro" id="IPR036374">
    <property type="entry name" value="OxRdtase_Mopterin-bd_sf"/>
</dbReference>
<evidence type="ECO:0000313" key="3">
    <source>
        <dbReference type="Proteomes" id="UP000645462"/>
    </source>
</evidence>
<keyword evidence="3" id="KW-1185">Reference proteome</keyword>
<reference evidence="3" key="1">
    <citation type="journal article" date="2019" name="Int. J. Syst. Evol. Microbiol.">
        <title>The Global Catalogue of Microorganisms (GCM) 10K type strain sequencing project: providing services to taxonomists for standard genome sequencing and annotation.</title>
        <authorList>
            <consortium name="The Broad Institute Genomics Platform"/>
            <consortium name="The Broad Institute Genome Sequencing Center for Infectious Disease"/>
            <person name="Wu L."/>
            <person name="Ma J."/>
        </authorList>
    </citation>
    <scope>NUCLEOTIDE SEQUENCE [LARGE SCALE GENOMIC DNA]</scope>
    <source>
        <strain evidence="3">CGMCC 1.12478</strain>
    </source>
</reference>